<dbReference type="Pfam" id="PF09362">
    <property type="entry name" value="DUF1996"/>
    <property type="match status" value="1"/>
</dbReference>
<feature type="domain" description="DUF1996" evidence="2">
    <location>
        <begin position="32"/>
        <end position="282"/>
    </location>
</feature>
<dbReference type="EMBL" id="ML976093">
    <property type="protein sequence ID" value="KAF1938895.1"/>
    <property type="molecule type" value="Genomic_DNA"/>
</dbReference>
<dbReference type="Proteomes" id="UP000800038">
    <property type="component" value="Unassembled WGS sequence"/>
</dbReference>
<sequence length="351" mass="38828">MHLTYLSILALVTSSHALIRFGCSQLVVDRLDPLVEPGNAPSAHLHQIIGGNSFVPDMSPATHDPPAMSTCTTCQPADDFSNYWTASLYFRARNGTYKRVTQKGNSGFEGQNGGMTVYYMQNQLADYLQKAKVKAFQPGFRMLIGAPTASTKAEADKFPQLTYTCLQDPGTRFPETKEFPRKPCPAGIMVNLRFPTCWNGKDIDSPDHMAHMSYPANGTFESQGPCPSSHPVRMPQLMYEVIYETAPFNDASLWPEDGTQPFVYSFGDTTGYGNHGDYIFGWKDDALQTIMDEECYVGCTSMKTQIMDAMNACSVGRKVVEDIGDEDWIPALPGHVNATWTTASKTNVFRA</sequence>
<dbReference type="PANTHER" id="PTHR43662:SF13">
    <property type="entry name" value="DUF1996 DOMAIN-CONTAINING PROTEIN"/>
    <property type="match status" value="1"/>
</dbReference>
<gene>
    <name evidence="3" type="ORF">EJ02DRAFT_505148</name>
</gene>
<name>A0A6A5SE31_9PLEO</name>
<feature type="signal peptide" evidence="1">
    <location>
        <begin position="1"/>
        <end position="17"/>
    </location>
</feature>
<organism evidence="3 4">
    <name type="scientific">Clathrospora elynae</name>
    <dbReference type="NCBI Taxonomy" id="706981"/>
    <lineage>
        <taxon>Eukaryota</taxon>
        <taxon>Fungi</taxon>
        <taxon>Dikarya</taxon>
        <taxon>Ascomycota</taxon>
        <taxon>Pezizomycotina</taxon>
        <taxon>Dothideomycetes</taxon>
        <taxon>Pleosporomycetidae</taxon>
        <taxon>Pleosporales</taxon>
        <taxon>Diademaceae</taxon>
        <taxon>Clathrospora</taxon>
    </lineage>
</organism>
<dbReference type="OrthoDB" id="74764at2759"/>
<evidence type="ECO:0000256" key="1">
    <source>
        <dbReference type="SAM" id="SignalP"/>
    </source>
</evidence>
<keyword evidence="4" id="KW-1185">Reference proteome</keyword>
<dbReference type="InterPro" id="IPR018535">
    <property type="entry name" value="DUF1996"/>
</dbReference>
<evidence type="ECO:0000313" key="4">
    <source>
        <dbReference type="Proteomes" id="UP000800038"/>
    </source>
</evidence>
<accession>A0A6A5SE31</accession>
<protein>
    <recommendedName>
        <fullName evidence="2">DUF1996 domain-containing protein</fullName>
    </recommendedName>
</protein>
<evidence type="ECO:0000259" key="2">
    <source>
        <dbReference type="Pfam" id="PF09362"/>
    </source>
</evidence>
<feature type="chain" id="PRO_5025652008" description="DUF1996 domain-containing protein" evidence="1">
    <location>
        <begin position="18"/>
        <end position="351"/>
    </location>
</feature>
<dbReference type="PANTHER" id="PTHR43662">
    <property type="match status" value="1"/>
</dbReference>
<proteinExistence type="predicted"/>
<evidence type="ECO:0000313" key="3">
    <source>
        <dbReference type="EMBL" id="KAF1938895.1"/>
    </source>
</evidence>
<reference evidence="3" key="1">
    <citation type="journal article" date="2020" name="Stud. Mycol.">
        <title>101 Dothideomycetes genomes: a test case for predicting lifestyles and emergence of pathogens.</title>
        <authorList>
            <person name="Haridas S."/>
            <person name="Albert R."/>
            <person name="Binder M."/>
            <person name="Bloem J."/>
            <person name="Labutti K."/>
            <person name="Salamov A."/>
            <person name="Andreopoulos B."/>
            <person name="Baker S."/>
            <person name="Barry K."/>
            <person name="Bills G."/>
            <person name="Bluhm B."/>
            <person name="Cannon C."/>
            <person name="Castanera R."/>
            <person name="Culley D."/>
            <person name="Daum C."/>
            <person name="Ezra D."/>
            <person name="Gonzalez J."/>
            <person name="Henrissat B."/>
            <person name="Kuo A."/>
            <person name="Liang C."/>
            <person name="Lipzen A."/>
            <person name="Lutzoni F."/>
            <person name="Magnuson J."/>
            <person name="Mondo S."/>
            <person name="Nolan M."/>
            <person name="Ohm R."/>
            <person name="Pangilinan J."/>
            <person name="Park H.-J."/>
            <person name="Ramirez L."/>
            <person name="Alfaro M."/>
            <person name="Sun H."/>
            <person name="Tritt A."/>
            <person name="Yoshinaga Y."/>
            <person name="Zwiers L.-H."/>
            <person name="Turgeon B."/>
            <person name="Goodwin S."/>
            <person name="Spatafora J."/>
            <person name="Crous P."/>
            <person name="Grigoriev I."/>
        </authorList>
    </citation>
    <scope>NUCLEOTIDE SEQUENCE</scope>
    <source>
        <strain evidence="3">CBS 161.51</strain>
    </source>
</reference>
<dbReference type="AlphaFoldDB" id="A0A6A5SE31"/>
<keyword evidence="1" id="KW-0732">Signal</keyword>